<keyword evidence="3" id="KW-0812">Transmembrane</keyword>
<evidence type="ECO:0000256" key="3">
    <source>
        <dbReference type="SAM" id="Phobius"/>
    </source>
</evidence>
<evidence type="ECO:0000259" key="4">
    <source>
        <dbReference type="Pfam" id="PF10145"/>
    </source>
</evidence>
<feature type="transmembrane region" description="Helical" evidence="3">
    <location>
        <begin position="572"/>
        <end position="596"/>
    </location>
</feature>
<dbReference type="Proteomes" id="UP000284621">
    <property type="component" value="Unassembled WGS sequence"/>
</dbReference>
<dbReference type="InterPro" id="IPR010090">
    <property type="entry name" value="Phage_tape_meas"/>
</dbReference>
<name>A0A414B831_9FIRM</name>
<evidence type="ECO:0000256" key="2">
    <source>
        <dbReference type="SAM" id="Coils"/>
    </source>
</evidence>
<feature type="transmembrane region" description="Helical" evidence="3">
    <location>
        <begin position="492"/>
        <end position="518"/>
    </location>
</feature>
<keyword evidence="2" id="KW-0175">Coiled coil</keyword>
<feature type="domain" description="Phage tail tape measure protein" evidence="4">
    <location>
        <begin position="251"/>
        <end position="440"/>
    </location>
</feature>
<feature type="coiled-coil region" evidence="2">
    <location>
        <begin position="56"/>
        <end position="97"/>
    </location>
</feature>
<evidence type="ECO:0000256" key="1">
    <source>
        <dbReference type="ARBA" id="ARBA00022612"/>
    </source>
</evidence>
<keyword evidence="1" id="KW-1188">Viral release from host cell</keyword>
<proteinExistence type="predicted"/>
<dbReference type="AlphaFoldDB" id="A0A414B831"/>
<dbReference type="PANTHER" id="PTHR37813">
    <property type="entry name" value="FELS-2 PROPHAGE PROTEIN"/>
    <property type="match status" value="1"/>
</dbReference>
<reference evidence="5 6" key="1">
    <citation type="submission" date="2018-08" db="EMBL/GenBank/DDBJ databases">
        <title>A genome reference for cultivated species of the human gut microbiota.</title>
        <authorList>
            <person name="Zou Y."/>
            <person name="Xue W."/>
            <person name="Luo G."/>
        </authorList>
    </citation>
    <scope>NUCLEOTIDE SEQUENCE [LARGE SCALE GENOMIC DNA]</scope>
    <source>
        <strain evidence="5 6">AM34-3LB</strain>
    </source>
</reference>
<accession>A0A414B831</accession>
<dbReference type="Gene3D" id="1.20.120.20">
    <property type="entry name" value="Apolipoprotein"/>
    <property type="match status" value="1"/>
</dbReference>
<keyword evidence="6" id="KW-1185">Reference proteome</keyword>
<comment type="caution">
    <text evidence="5">The sequence shown here is derived from an EMBL/GenBank/DDBJ whole genome shotgun (WGS) entry which is preliminary data.</text>
</comment>
<dbReference type="Gene3D" id="1.10.287.950">
    <property type="entry name" value="Methyl-accepting chemotaxis protein"/>
    <property type="match status" value="1"/>
</dbReference>
<keyword evidence="3" id="KW-0472">Membrane</keyword>
<dbReference type="PANTHER" id="PTHR37813:SF1">
    <property type="entry name" value="FELS-2 PROPHAGE PROTEIN"/>
    <property type="match status" value="1"/>
</dbReference>
<dbReference type="RefSeq" id="WP_118380606.1">
    <property type="nucleotide sequence ID" value="NZ_CABJFJ010000003.1"/>
</dbReference>
<dbReference type="EMBL" id="QSID01000003">
    <property type="protein sequence ID" value="RHC66952.1"/>
    <property type="molecule type" value="Genomic_DNA"/>
</dbReference>
<gene>
    <name evidence="5" type="ORF">DW833_03690</name>
</gene>
<keyword evidence="3" id="KW-1133">Transmembrane helix</keyword>
<dbReference type="SUPFAM" id="SSF58113">
    <property type="entry name" value="Apolipoprotein A-I"/>
    <property type="match status" value="1"/>
</dbReference>
<evidence type="ECO:0000313" key="5">
    <source>
        <dbReference type="EMBL" id="RHC66952.1"/>
    </source>
</evidence>
<sequence>MAYDIGPRIGIKGEQEFNNSIKSINNSLKECGSEMNALTAKFAGNEKSQQALIAKSEVMQKQYDAQKTKAELYEKELVKQTAKLKELASEVQNATEKTGKSSAETAKAENAFNKQAETVSKLKVALNETSAYMNKLEKSINDNTTALSEMENGTRDAETGLSKVDKATESTGEKLDEMSKKISEGNLVDATEKLSGVSDKIKDLGSKAVDSFTNMEDAAAKVNSRLGDTGEEATKNAKIIKNVYESGVGDSMDTVAQAIITVKDNIKDLNETELTDITSQSITLEETYEMDMSESIRGVSQLMKQFGLTSDEAMDYIVAGAQNGLNKTDELGDNIAEYSPKFKQAGYTAKDYFELLQNGSEGGSYNLDKVNDAINEVTNRLGDGTIEDSIGSFSSKTQQLFKDWQDGRASQKDVIDSIVSDIKNCKNQQEKLNLATTAFGTLAEDGGVEFIESLTSVGNTYDDVGGKAKKMSEDTTTSSTKMKAAMRKVEDALAPMGGAIAGIITGVTPAVGALASGIESFSKLPKPLQTIIIAIAGVIAAIGKIAPVLAALKAVGIVSAITSVAPAIGGALLAAAPVVGVVAGIVAAIVAVVAVIENWDKITSAVKDTVKNATEAIGDKFDNLKEKVGEKIEAIKGFFGDLKEKTGDLKEQVGTKIGEMKDDFSTKIEGMKSAASEKFEHIKQIIAQKQEENNIASKKKLADMTQAYKDAGGGIKGLVAAYGTGVKDEFNTCYTKINQLTGGKLDEIKNKFSNKLSNTKSTVADKLSDIKGKFDSLKLKFPSISIPKIKLPHFSISGGFSLDPIGVPSISVSWYKKGGILSGAQLFGRMGNSFLGGGEAGKEAVLPLDSFYENLENIMERALKTLFFDYSNIPVPQSATYVKVYVGNEEFRDYIVETSEQGFTEKLDARNKMKGW</sequence>
<protein>
    <recommendedName>
        <fullName evidence="4">Phage tail tape measure protein domain-containing protein</fullName>
    </recommendedName>
</protein>
<feature type="transmembrane region" description="Helical" evidence="3">
    <location>
        <begin position="530"/>
        <end position="552"/>
    </location>
</feature>
<dbReference type="Pfam" id="PF10145">
    <property type="entry name" value="PhageMin_Tail"/>
    <property type="match status" value="1"/>
</dbReference>
<evidence type="ECO:0000313" key="6">
    <source>
        <dbReference type="Proteomes" id="UP000284621"/>
    </source>
</evidence>
<organism evidence="5 6">
    <name type="scientific">Anaerobutyricum hallii</name>
    <dbReference type="NCBI Taxonomy" id="39488"/>
    <lineage>
        <taxon>Bacteria</taxon>
        <taxon>Bacillati</taxon>
        <taxon>Bacillota</taxon>
        <taxon>Clostridia</taxon>
        <taxon>Lachnospirales</taxon>
        <taxon>Lachnospiraceae</taxon>
        <taxon>Anaerobutyricum</taxon>
    </lineage>
</organism>